<dbReference type="EMBL" id="CAJOBC010003705">
    <property type="protein sequence ID" value="CAF3796937.1"/>
    <property type="molecule type" value="Genomic_DNA"/>
</dbReference>
<dbReference type="Proteomes" id="UP000663829">
    <property type="component" value="Unassembled WGS sequence"/>
</dbReference>
<dbReference type="InterPro" id="IPR004911">
    <property type="entry name" value="Interferon-induced_GILT"/>
</dbReference>
<proteinExistence type="inferred from homology"/>
<dbReference type="Proteomes" id="UP000681722">
    <property type="component" value="Unassembled WGS sequence"/>
</dbReference>
<dbReference type="PANTHER" id="PTHR13234">
    <property type="entry name" value="GAMMA-INTERFERON INDUCIBLE LYSOSOMAL THIOL REDUCTASE GILT"/>
    <property type="match status" value="1"/>
</dbReference>
<sequence>MTHDFISGSCDEGGLLSSSLANENNNQDFDIVMSLGEINSQDELILTKAKGFVLIKWNNTKLAHLPYDNDLRCINGFKMKQDYYSKDGSVLWSFLDDTGRCTSVDSAAIKLQPLIKNFEFDFNNKFQQSLLELSNDYHNNDNTQKKRKNIFQEVYFHVRKCLLNVNPKLFEMDTFDNVFRLLSTFYGFGYISKNQKLTINALIDFYSKHKHLTNVKRSHHIMEEIIQIFSIYDIDVVLALKLNFWPDNVQPFLKRLERRRGDLYEKIRNEHMHVIPRYSKENNDKNIKECEFRYSFSAVECLLAKLRTPNEKILNTIARKKDNPDDIPKIWIDYICSLLNQRTCEHYFLENVNIFDSYPVKLLDETIEILQNSVNSQTRECKIIKSIADVGIKFYQLAKEMIDKSKVKDIICVLNDYQKLNREWFQKETLERNDLRDIFIMLNSFAIFDGEEKNNWLTSKLANMVVTIVPSVTNQCQSYVWNVRDENDKVNVTLYYETLCPFCRQFISAQVSPAYQTILDIINITLVPYGNAHETYQPETQLYQYVCQHGADECLGNLIHGFINCTESSTGDMKSVAIQCAEKTKINYTTIDACTKSKLGNQLQHAYAVQTENLQPPHKYVPWITINDQHTEDMQEQAQKDLIKFVCQTYKVFFKK</sequence>
<dbReference type="InterPro" id="IPR036249">
    <property type="entry name" value="Thioredoxin-like_sf"/>
</dbReference>
<gene>
    <name evidence="6" type="ORF">GPM918_LOCUS15020</name>
    <name evidence="7" type="ORF">SRO942_LOCUS15020</name>
</gene>
<organism evidence="6 8">
    <name type="scientific">Didymodactylos carnosus</name>
    <dbReference type="NCBI Taxonomy" id="1234261"/>
    <lineage>
        <taxon>Eukaryota</taxon>
        <taxon>Metazoa</taxon>
        <taxon>Spiralia</taxon>
        <taxon>Gnathifera</taxon>
        <taxon>Rotifera</taxon>
        <taxon>Eurotatoria</taxon>
        <taxon>Bdelloidea</taxon>
        <taxon>Philodinida</taxon>
        <taxon>Philodinidae</taxon>
        <taxon>Didymodactylos</taxon>
    </lineage>
</organism>
<dbReference type="EMBL" id="CAJNOQ010003705">
    <property type="protein sequence ID" value="CAF1025767.1"/>
    <property type="molecule type" value="Genomic_DNA"/>
</dbReference>
<evidence type="ECO:0000313" key="6">
    <source>
        <dbReference type="EMBL" id="CAF1025767.1"/>
    </source>
</evidence>
<protein>
    <submittedName>
        <fullName evidence="6">Uncharacterized protein</fullName>
    </submittedName>
</protein>
<comment type="caution">
    <text evidence="6">The sequence shown here is derived from an EMBL/GenBank/DDBJ whole genome shotgun (WGS) entry which is preliminary data.</text>
</comment>
<name>A0A814IKB6_9BILA</name>
<dbReference type="Pfam" id="PF03227">
    <property type="entry name" value="GILT"/>
    <property type="match status" value="1"/>
</dbReference>
<comment type="similarity">
    <text evidence="2">Belongs to the GILT family.</text>
</comment>
<evidence type="ECO:0000256" key="3">
    <source>
        <dbReference type="ARBA" id="ARBA00022525"/>
    </source>
</evidence>
<keyword evidence="8" id="KW-1185">Reference proteome</keyword>
<evidence type="ECO:0000256" key="5">
    <source>
        <dbReference type="ARBA" id="ARBA00023180"/>
    </source>
</evidence>
<dbReference type="OrthoDB" id="958254at2759"/>
<keyword evidence="5" id="KW-0325">Glycoprotein</keyword>
<dbReference type="GO" id="GO:0005576">
    <property type="term" value="C:extracellular region"/>
    <property type="evidence" value="ECO:0007669"/>
    <property type="project" value="UniProtKB-SubCell"/>
</dbReference>
<evidence type="ECO:0000313" key="7">
    <source>
        <dbReference type="EMBL" id="CAF3796937.1"/>
    </source>
</evidence>
<evidence type="ECO:0000256" key="4">
    <source>
        <dbReference type="ARBA" id="ARBA00022729"/>
    </source>
</evidence>
<dbReference type="AlphaFoldDB" id="A0A814IKB6"/>
<dbReference type="PANTHER" id="PTHR13234:SF8">
    <property type="entry name" value="GAMMA-INTERFERON-INDUCIBLE LYSOSOMAL THIOL REDUCTASE"/>
    <property type="match status" value="1"/>
</dbReference>
<evidence type="ECO:0000256" key="1">
    <source>
        <dbReference type="ARBA" id="ARBA00004613"/>
    </source>
</evidence>
<evidence type="ECO:0000256" key="2">
    <source>
        <dbReference type="ARBA" id="ARBA00005679"/>
    </source>
</evidence>
<dbReference type="GO" id="GO:0016671">
    <property type="term" value="F:oxidoreductase activity, acting on a sulfur group of donors, disulfide as acceptor"/>
    <property type="evidence" value="ECO:0007669"/>
    <property type="project" value="InterPro"/>
</dbReference>
<comment type="subcellular location">
    <subcellularLocation>
        <location evidence="1">Secreted</location>
    </subcellularLocation>
</comment>
<keyword evidence="4" id="KW-0732">Signal</keyword>
<reference evidence="6" key="1">
    <citation type="submission" date="2021-02" db="EMBL/GenBank/DDBJ databases">
        <authorList>
            <person name="Nowell W R."/>
        </authorList>
    </citation>
    <scope>NUCLEOTIDE SEQUENCE</scope>
</reference>
<keyword evidence="3" id="KW-0964">Secreted</keyword>
<evidence type="ECO:0000313" key="8">
    <source>
        <dbReference type="Proteomes" id="UP000663829"/>
    </source>
</evidence>
<dbReference type="SUPFAM" id="SSF52833">
    <property type="entry name" value="Thioredoxin-like"/>
    <property type="match status" value="1"/>
</dbReference>
<dbReference type="Gene3D" id="3.40.30.10">
    <property type="entry name" value="Glutaredoxin"/>
    <property type="match status" value="1"/>
</dbReference>
<accession>A0A814IKB6</accession>